<keyword evidence="2" id="KW-0238">DNA-binding</keyword>
<evidence type="ECO:0000313" key="5">
    <source>
        <dbReference type="EMBL" id="MDG3584557.1"/>
    </source>
</evidence>
<accession>A0ABT6FN07</accession>
<evidence type="ECO:0000256" key="3">
    <source>
        <dbReference type="ARBA" id="ARBA00023163"/>
    </source>
</evidence>
<sequence length="305" mass="35294">MSIKKSGPVKIKSIPELHSLFHLNKPDHPLVSVIDFENIKFDDREIWKSFFYDFYCVACKIGSSGKFKYGQRDYDFDDGMMSFTKPGQIFSVTNISNNPVTGFMLVFKADFIRHSALGKVINTYGFFSYAIAEALHLSEKENEIIMTLLQQIKNELKNNIDNYSQDLVISHIDLLLNYSRRFHNRQFLTRNAENNDLLIKIEEILRDYLNTKASISGLPTVQYLSEELNMSPSYLSDMLRNLLGQNAQTYIQNFIINEAKDLISTTNLSVKEIAYNLGFQHPQSFSSMFKKKTHQTPLQYRALFN</sequence>
<keyword evidence="6" id="KW-1185">Reference proteome</keyword>
<name>A0ABT6FN07_9FLAO</name>
<evidence type="ECO:0000313" key="6">
    <source>
        <dbReference type="Proteomes" id="UP001153642"/>
    </source>
</evidence>
<dbReference type="SMART" id="SM00342">
    <property type="entry name" value="HTH_ARAC"/>
    <property type="match status" value="1"/>
</dbReference>
<dbReference type="Proteomes" id="UP001153642">
    <property type="component" value="Unassembled WGS sequence"/>
</dbReference>
<dbReference type="PANTHER" id="PTHR43280">
    <property type="entry name" value="ARAC-FAMILY TRANSCRIPTIONAL REGULATOR"/>
    <property type="match status" value="1"/>
</dbReference>
<dbReference type="EMBL" id="JAPMUA010000001">
    <property type="protein sequence ID" value="MDG3584557.1"/>
    <property type="molecule type" value="Genomic_DNA"/>
</dbReference>
<dbReference type="InterPro" id="IPR020449">
    <property type="entry name" value="Tscrpt_reg_AraC-type_HTH"/>
</dbReference>
<keyword evidence="1" id="KW-0805">Transcription regulation</keyword>
<dbReference type="Pfam" id="PF12833">
    <property type="entry name" value="HTH_18"/>
    <property type="match status" value="1"/>
</dbReference>
<comment type="caution">
    <text evidence="5">The sequence shown here is derived from an EMBL/GenBank/DDBJ whole genome shotgun (WGS) entry which is preliminary data.</text>
</comment>
<feature type="domain" description="HTH araC/xylS-type" evidence="4">
    <location>
        <begin position="203"/>
        <end position="303"/>
    </location>
</feature>
<proteinExistence type="predicted"/>
<evidence type="ECO:0000259" key="4">
    <source>
        <dbReference type="PROSITE" id="PS01124"/>
    </source>
</evidence>
<dbReference type="PANTHER" id="PTHR43280:SF32">
    <property type="entry name" value="TRANSCRIPTIONAL REGULATORY PROTEIN"/>
    <property type="match status" value="1"/>
</dbReference>
<dbReference type="PROSITE" id="PS01124">
    <property type="entry name" value="HTH_ARAC_FAMILY_2"/>
    <property type="match status" value="1"/>
</dbReference>
<gene>
    <name evidence="5" type="ORF">OSR52_01665</name>
</gene>
<dbReference type="RefSeq" id="WP_277898316.1">
    <property type="nucleotide sequence ID" value="NZ_JAPMUA010000001.1"/>
</dbReference>
<reference evidence="5" key="1">
    <citation type="submission" date="2022-11" db="EMBL/GenBank/DDBJ databases">
        <title>High-quality draft genome sequence of Galbibacter sp. strain CMA-7.</title>
        <authorList>
            <person name="Wei L."/>
            <person name="Dong C."/>
            <person name="Shao Z."/>
        </authorList>
    </citation>
    <scope>NUCLEOTIDE SEQUENCE</scope>
    <source>
        <strain evidence="5">CMA-7</strain>
    </source>
</reference>
<dbReference type="SUPFAM" id="SSF46689">
    <property type="entry name" value="Homeodomain-like"/>
    <property type="match status" value="1"/>
</dbReference>
<dbReference type="InterPro" id="IPR009057">
    <property type="entry name" value="Homeodomain-like_sf"/>
</dbReference>
<evidence type="ECO:0000256" key="2">
    <source>
        <dbReference type="ARBA" id="ARBA00023125"/>
    </source>
</evidence>
<dbReference type="InterPro" id="IPR018060">
    <property type="entry name" value="HTH_AraC"/>
</dbReference>
<organism evidence="5 6">
    <name type="scientific">Galbibacter pacificus</name>
    <dbReference type="NCBI Taxonomy" id="2996052"/>
    <lineage>
        <taxon>Bacteria</taxon>
        <taxon>Pseudomonadati</taxon>
        <taxon>Bacteroidota</taxon>
        <taxon>Flavobacteriia</taxon>
        <taxon>Flavobacteriales</taxon>
        <taxon>Flavobacteriaceae</taxon>
        <taxon>Galbibacter</taxon>
    </lineage>
</organism>
<dbReference type="PRINTS" id="PR00032">
    <property type="entry name" value="HTHARAC"/>
</dbReference>
<protein>
    <submittedName>
        <fullName evidence="5">Helix-turn-helix transcriptional regulator</fullName>
    </submittedName>
</protein>
<keyword evidence="3" id="KW-0804">Transcription</keyword>
<dbReference type="Gene3D" id="1.10.10.60">
    <property type="entry name" value="Homeodomain-like"/>
    <property type="match status" value="2"/>
</dbReference>
<evidence type="ECO:0000256" key="1">
    <source>
        <dbReference type="ARBA" id="ARBA00023015"/>
    </source>
</evidence>